<name>A0A414FY89_9ACTN</name>
<feature type="domain" description="Alcohol dehydrogenase iron-type/glycerol dehydrogenase GldA" evidence="2">
    <location>
        <begin position="9"/>
        <end position="178"/>
    </location>
</feature>
<dbReference type="InterPro" id="IPR056798">
    <property type="entry name" value="ADH_Fe_C"/>
</dbReference>
<evidence type="ECO:0000313" key="5">
    <source>
        <dbReference type="Proteomes" id="UP000286050"/>
    </source>
</evidence>
<dbReference type="FunFam" id="3.40.50.1970:FF:000003">
    <property type="entry name" value="Alcohol dehydrogenase, iron-containing"/>
    <property type="match status" value="1"/>
</dbReference>
<dbReference type="InterPro" id="IPR018211">
    <property type="entry name" value="ADH_Fe_CS"/>
</dbReference>
<dbReference type="InterPro" id="IPR001670">
    <property type="entry name" value="ADH_Fe/GldA"/>
</dbReference>
<evidence type="ECO:0000313" key="4">
    <source>
        <dbReference type="EMBL" id="RHD56520.1"/>
    </source>
</evidence>
<evidence type="ECO:0000259" key="3">
    <source>
        <dbReference type="Pfam" id="PF25137"/>
    </source>
</evidence>
<dbReference type="SUPFAM" id="SSF56796">
    <property type="entry name" value="Dehydroquinate synthase-like"/>
    <property type="match status" value="1"/>
</dbReference>
<dbReference type="EMBL" id="QSJI01000002">
    <property type="protein sequence ID" value="RHD56520.1"/>
    <property type="molecule type" value="Genomic_DNA"/>
</dbReference>
<dbReference type="RefSeq" id="WP_118271574.1">
    <property type="nucleotide sequence ID" value="NZ_DAWEOE010000012.1"/>
</dbReference>
<keyword evidence="1" id="KW-0560">Oxidoreductase</keyword>
<dbReference type="Gene3D" id="3.40.50.1970">
    <property type="match status" value="1"/>
</dbReference>
<gene>
    <name evidence="4" type="ORF">DW787_02950</name>
</gene>
<proteinExistence type="predicted"/>
<accession>A0A414FY89</accession>
<evidence type="ECO:0000259" key="2">
    <source>
        <dbReference type="Pfam" id="PF00465"/>
    </source>
</evidence>
<dbReference type="Gene3D" id="1.20.1090.10">
    <property type="entry name" value="Dehydroquinate synthase-like - alpha domain"/>
    <property type="match status" value="1"/>
</dbReference>
<feature type="domain" description="Fe-containing alcohol dehydrogenase-like C-terminal" evidence="3">
    <location>
        <begin position="189"/>
        <end position="412"/>
    </location>
</feature>
<dbReference type="Pfam" id="PF25137">
    <property type="entry name" value="ADH_Fe_C"/>
    <property type="match status" value="1"/>
</dbReference>
<dbReference type="PROSITE" id="PS00913">
    <property type="entry name" value="ADH_IRON_1"/>
    <property type="match status" value="1"/>
</dbReference>
<dbReference type="GO" id="GO:0005829">
    <property type="term" value="C:cytosol"/>
    <property type="evidence" value="ECO:0007669"/>
    <property type="project" value="TreeGrafter"/>
</dbReference>
<sequence>MNNFTFCSPTKFVFGRGVTDTVGAELAEAGYRRALIVYGQGSVVRTGTLDRVKASLDAAGVSHVELGGVRPNPEIALVREGAALAEREQVDIVLPVGGGSAMDCAKGIAIATGYTGDAWDFWSKKATVEHCLPIATVVTIPASGSEASNSCVISNDAEGLKSGCNSELIRPKIAFLDPELTFTLPPYQTAAGVTDMIAHIMERFFSGEPAVGATDNIACGLIRAAIDAARIVMDEPESYDARAELMWIGTLAHNGLAGCGLGIPGMRDGDWSCHGMEHEVSAVDPRITHGAGLAVIFPAWMRHVWKSHPERFLTFGAEVFGIEPIDPEVDDLSDIDEEITPERAVHDAVEATIDELQDFFVSMGMPSTLGELGIAEDDIDQMICGLRVNRGESFGTFRKLTLEDAREIYESAL</sequence>
<dbReference type="Pfam" id="PF00465">
    <property type="entry name" value="Fe-ADH"/>
    <property type="match status" value="1"/>
</dbReference>
<dbReference type="PANTHER" id="PTHR43633:SF1">
    <property type="entry name" value="ALCOHOL DEHYDROGENASE YQHD"/>
    <property type="match status" value="1"/>
</dbReference>
<dbReference type="GO" id="GO:0046872">
    <property type="term" value="F:metal ion binding"/>
    <property type="evidence" value="ECO:0007669"/>
    <property type="project" value="InterPro"/>
</dbReference>
<dbReference type="Proteomes" id="UP000286050">
    <property type="component" value="Unassembled WGS sequence"/>
</dbReference>
<dbReference type="AlphaFoldDB" id="A0A414FY89"/>
<dbReference type="GO" id="GO:0008106">
    <property type="term" value="F:alcohol dehydrogenase (NADP+) activity"/>
    <property type="evidence" value="ECO:0007669"/>
    <property type="project" value="TreeGrafter"/>
</dbReference>
<evidence type="ECO:0000256" key="1">
    <source>
        <dbReference type="ARBA" id="ARBA00023002"/>
    </source>
</evidence>
<protein>
    <submittedName>
        <fullName evidence="4">Iron-containing alcohol dehydrogenase</fullName>
    </submittedName>
</protein>
<dbReference type="CDD" id="cd08187">
    <property type="entry name" value="BDH"/>
    <property type="match status" value="1"/>
</dbReference>
<comment type="caution">
    <text evidence="4">The sequence shown here is derived from an EMBL/GenBank/DDBJ whole genome shotgun (WGS) entry which is preliminary data.</text>
</comment>
<dbReference type="GO" id="GO:1990002">
    <property type="term" value="F:methylglyoxal reductase (NADPH) (acetol producing) activity"/>
    <property type="evidence" value="ECO:0007669"/>
    <property type="project" value="TreeGrafter"/>
</dbReference>
<dbReference type="PANTHER" id="PTHR43633">
    <property type="entry name" value="ALCOHOL DEHYDROGENASE YQHD"/>
    <property type="match status" value="1"/>
</dbReference>
<dbReference type="InterPro" id="IPR044731">
    <property type="entry name" value="BDH-like"/>
</dbReference>
<organism evidence="4 5">
    <name type="scientific">Collinsella intestinalis</name>
    <dbReference type="NCBI Taxonomy" id="147207"/>
    <lineage>
        <taxon>Bacteria</taxon>
        <taxon>Bacillati</taxon>
        <taxon>Actinomycetota</taxon>
        <taxon>Coriobacteriia</taxon>
        <taxon>Coriobacteriales</taxon>
        <taxon>Coriobacteriaceae</taxon>
        <taxon>Collinsella</taxon>
    </lineage>
</organism>
<dbReference type="GO" id="GO:1990362">
    <property type="term" value="F:butanol dehydrogenase (NAD+) activity"/>
    <property type="evidence" value="ECO:0007669"/>
    <property type="project" value="InterPro"/>
</dbReference>
<reference evidence="4 5" key="1">
    <citation type="submission" date="2018-08" db="EMBL/GenBank/DDBJ databases">
        <title>A genome reference for cultivated species of the human gut microbiota.</title>
        <authorList>
            <person name="Zou Y."/>
            <person name="Xue W."/>
            <person name="Luo G."/>
        </authorList>
    </citation>
    <scope>NUCLEOTIDE SEQUENCE [LARGE SCALE GENOMIC DNA]</scope>
    <source>
        <strain evidence="4 5">AM30-5LB</strain>
    </source>
</reference>